<dbReference type="AlphaFoldDB" id="A0AAE3DBU7"/>
<evidence type="ECO:0000256" key="5">
    <source>
        <dbReference type="ARBA" id="ARBA00022692"/>
    </source>
</evidence>
<evidence type="ECO:0000259" key="9">
    <source>
        <dbReference type="PROSITE" id="PS50928"/>
    </source>
</evidence>
<keyword evidence="5 8" id="KW-0812">Transmembrane</keyword>
<accession>A0AAE3DBU7</accession>
<dbReference type="Proteomes" id="UP001198220">
    <property type="component" value="Unassembled WGS sequence"/>
</dbReference>
<dbReference type="InterPro" id="IPR051789">
    <property type="entry name" value="Bact_Polyamine_Transport"/>
</dbReference>
<dbReference type="Pfam" id="PF00528">
    <property type="entry name" value="BPD_transp_1"/>
    <property type="match status" value="1"/>
</dbReference>
<dbReference type="PANTHER" id="PTHR43848:SF2">
    <property type="entry name" value="PUTRESCINE TRANSPORT SYSTEM PERMEASE PROTEIN POTI"/>
    <property type="match status" value="1"/>
</dbReference>
<feature type="transmembrane region" description="Helical" evidence="8">
    <location>
        <begin position="9"/>
        <end position="30"/>
    </location>
</feature>
<evidence type="ECO:0000256" key="1">
    <source>
        <dbReference type="ARBA" id="ARBA00004651"/>
    </source>
</evidence>
<keyword evidence="11" id="KW-1185">Reference proteome</keyword>
<comment type="subcellular location">
    <subcellularLocation>
        <location evidence="1 8">Cell membrane</location>
        <topology evidence="1 8">Multi-pass membrane protein</topology>
    </subcellularLocation>
</comment>
<dbReference type="GO" id="GO:0055085">
    <property type="term" value="P:transmembrane transport"/>
    <property type="evidence" value="ECO:0007669"/>
    <property type="project" value="InterPro"/>
</dbReference>
<dbReference type="SUPFAM" id="SSF161098">
    <property type="entry name" value="MetI-like"/>
    <property type="match status" value="1"/>
</dbReference>
<dbReference type="PROSITE" id="PS50928">
    <property type="entry name" value="ABC_TM1"/>
    <property type="match status" value="1"/>
</dbReference>
<keyword evidence="7 8" id="KW-0472">Membrane</keyword>
<keyword evidence="3 8" id="KW-0813">Transport</keyword>
<evidence type="ECO:0000256" key="6">
    <source>
        <dbReference type="ARBA" id="ARBA00022989"/>
    </source>
</evidence>
<dbReference type="RefSeq" id="WP_118770319.1">
    <property type="nucleotide sequence ID" value="NZ_JAJEPS010000010.1"/>
</dbReference>
<protein>
    <submittedName>
        <fullName evidence="10">ABC transporter permease</fullName>
    </submittedName>
</protein>
<gene>
    <name evidence="10" type="ORF">LKD36_10715</name>
</gene>
<evidence type="ECO:0000256" key="2">
    <source>
        <dbReference type="ARBA" id="ARBA00007069"/>
    </source>
</evidence>
<keyword evidence="4" id="KW-1003">Cell membrane</keyword>
<comment type="caution">
    <text evidence="10">The sequence shown here is derived from an EMBL/GenBank/DDBJ whole genome shotgun (WGS) entry which is preliminary data.</text>
</comment>
<evidence type="ECO:0000256" key="8">
    <source>
        <dbReference type="RuleBase" id="RU363032"/>
    </source>
</evidence>
<evidence type="ECO:0000256" key="4">
    <source>
        <dbReference type="ARBA" id="ARBA00022475"/>
    </source>
</evidence>
<dbReference type="InterPro" id="IPR035906">
    <property type="entry name" value="MetI-like_sf"/>
</dbReference>
<dbReference type="GO" id="GO:0005886">
    <property type="term" value="C:plasma membrane"/>
    <property type="evidence" value="ECO:0007669"/>
    <property type="project" value="UniProtKB-SubCell"/>
</dbReference>
<sequence length="266" mass="28475">MIKKTMRSAWLGIVLLFMYLPVMILAVYSFTDTATIGTHGNFSLQNYKTLFTTGELLGMIGGTFALAIGSACIATILGTIGAIGAFYSKKGTRGAIDFVNQVPVVNAEVVTGFSICVLLIVVLGLSKDSFFPLIVGHVVLEAPFVYLSVLPKLKQMDNSIYEAALDLGANASVALRKVVIPQLIPGIVSGFMLSVTLSLDDYFITTYTKPATFDTISTYVVNATKGSHTEIKTALWALSTLIFVIIVAGVLVWNLLSEKKGGADNE</sequence>
<keyword evidence="6 8" id="KW-1133">Transmembrane helix</keyword>
<name>A0AAE3DBU7_9FIRM</name>
<feature type="transmembrane region" description="Helical" evidence="8">
    <location>
        <begin position="104"/>
        <end position="124"/>
    </location>
</feature>
<evidence type="ECO:0000313" key="11">
    <source>
        <dbReference type="Proteomes" id="UP001198220"/>
    </source>
</evidence>
<dbReference type="Gene3D" id="1.10.3720.10">
    <property type="entry name" value="MetI-like"/>
    <property type="match status" value="1"/>
</dbReference>
<dbReference type="EMBL" id="JAJEPS010000010">
    <property type="protein sequence ID" value="MCC2126650.1"/>
    <property type="molecule type" value="Genomic_DNA"/>
</dbReference>
<organism evidence="10 11">
    <name type="scientific">Hominiventricola filiformis</name>
    <dbReference type="NCBI Taxonomy" id="2885352"/>
    <lineage>
        <taxon>Bacteria</taxon>
        <taxon>Bacillati</taxon>
        <taxon>Bacillota</taxon>
        <taxon>Clostridia</taxon>
        <taxon>Lachnospirales</taxon>
        <taxon>Lachnospiraceae</taxon>
        <taxon>Hominiventricola</taxon>
    </lineage>
</organism>
<proteinExistence type="inferred from homology"/>
<dbReference type="PANTHER" id="PTHR43848">
    <property type="entry name" value="PUTRESCINE TRANSPORT SYSTEM PERMEASE PROTEIN POTI"/>
    <property type="match status" value="1"/>
</dbReference>
<dbReference type="CDD" id="cd06261">
    <property type="entry name" value="TM_PBP2"/>
    <property type="match status" value="1"/>
</dbReference>
<comment type="similarity">
    <text evidence="2">Belongs to the binding-protein-dependent transport system permease family. CysTW subfamily.</text>
</comment>
<feature type="transmembrane region" description="Helical" evidence="8">
    <location>
        <begin position="56"/>
        <end position="83"/>
    </location>
</feature>
<evidence type="ECO:0000313" key="10">
    <source>
        <dbReference type="EMBL" id="MCC2126650.1"/>
    </source>
</evidence>
<feature type="transmembrane region" description="Helical" evidence="8">
    <location>
        <begin position="234"/>
        <end position="256"/>
    </location>
</feature>
<reference evidence="10 11" key="1">
    <citation type="submission" date="2021-10" db="EMBL/GenBank/DDBJ databases">
        <title>Anaerobic single-cell dispensing facilitates the cultivation of human gut bacteria.</title>
        <authorList>
            <person name="Afrizal A."/>
        </authorList>
    </citation>
    <scope>NUCLEOTIDE SEQUENCE [LARGE SCALE GENOMIC DNA]</scope>
    <source>
        <strain evidence="10 11">CLA-AA-H276</strain>
    </source>
</reference>
<feature type="domain" description="ABC transmembrane type-1" evidence="9">
    <location>
        <begin position="60"/>
        <end position="257"/>
    </location>
</feature>
<evidence type="ECO:0000256" key="7">
    <source>
        <dbReference type="ARBA" id="ARBA00023136"/>
    </source>
</evidence>
<dbReference type="InterPro" id="IPR000515">
    <property type="entry name" value="MetI-like"/>
</dbReference>
<evidence type="ECO:0000256" key="3">
    <source>
        <dbReference type="ARBA" id="ARBA00022448"/>
    </source>
</evidence>
<feature type="transmembrane region" description="Helical" evidence="8">
    <location>
        <begin position="130"/>
        <end position="150"/>
    </location>
</feature>